<dbReference type="AlphaFoldDB" id="A0A9D1UEZ3"/>
<name>A0A9D1UEZ3_9FIRM</name>
<evidence type="ECO:0000313" key="4">
    <source>
        <dbReference type="Proteomes" id="UP000824263"/>
    </source>
</evidence>
<dbReference type="EMBL" id="DXGF01000137">
    <property type="protein sequence ID" value="HIW84166.1"/>
    <property type="molecule type" value="Genomic_DNA"/>
</dbReference>
<evidence type="ECO:0000313" key="3">
    <source>
        <dbReference type="EMBL" id="HIW84166.1"/>
    </source>
</evidence>
<reference evidence="3" key="2">
    <citation type="submission" date="2021-04" db="EMBL/GenBank/DDBJ databases">
        <authorList>
            <person name="Gilroy R."/>
        </authorList>
    </citation>
    <scope>NUCLEOTIDE SEQUENCE</scope>
    <source>
        <strain evidence="3">ChiSxjej1B13-11762</strain>
    </source>
</reference>
<keyword evidence="2" id="KW-0472">Membrane</keyword>
<feature type="region of interest" description="Disordered" evidence="1">
    <location>
        <begin position="40"/>
        <end position="69"/>
    </location>
</feature>
<protein>
    <submittedName>
        <fullName evidence="3">Uncharacterized protein</fullName>
    </submittedName>
</protein>
<feature type="transmembrane region" description="Helical" evidence="2">
    <location>
        <begin position="12"/>
        <end position="29"/>
    </location>
</feature>
<evidence type="ECO:0000256" key="2">
    <source>
        <dbReference type="SAM" id="Phobius"/>
    </source>
</evidence>
<sequence length="69" mass="7619">MDEARKKLRVCLVCVVVAAILLGLVYYFLDVRGEEKISEGTLVEAGEEGSSANVYQDWDRPDPAEESKG</sequence>
<comment type="caution">
    <text evidence="3">The sequence shown here is derived from an EMBL/GenBank/DDBJ whole genome shotgun (WGS) entry which is preliminary data.</text>
</comment>
<accession>A0A9D1UEZ3</accession>
<keyword evidence="2" id="KW-0812">Transmembrane</keyword>
<organism evidence="3 4">
    <name type="scientific">Candidatus Dorea gallistercoris</name>
    <dbReference type="NCBI Taxonomy" id="2838542"/>
    <lineage>
        <taxon>Bacteria</taxon>
        <taxon>Bacillati</taxon>
        <taxon>Bacillota</taxon>
        <taxon>Clostridia</taxon>
        <taxon>Lachnospirales</taxon>
        <taxon>Lachnospiraceae</taxon>
        <taxon>Dorea</taxon>
    </lineage>
</organism>
<reference evidence="3" key="1">
    <citation type="journal article" date="2021" name="PeerJ">
        <title>Extensive microbial diversity within the chicken gut microbiome revealed by metagenomics and culture.</title>
        <authorList>
            <person name="Gilroy R."/>
            <person name="Ravi A."/>
            <person name="Getino M."/>
            <person name="Pursley I."/>
            <person name="Horton D.L."/>
            <person name="Alikhan N.F."/>
            <person name="Baker D."/>
            <person name="Gharbi K."/>
            <person name="Hall N."/>
            <person name="Watson M."/>
            <person name="Adriaenssens E.M."/>
            <person name="Foster-Nyarko E."/>
            <person name="Jarju S."/>
            <person name="Secka A."/>
            <person name="Antonio M."/>
            <person name="Oren A."/>
            <person name="Chaudhuri R.R."/>
            <person name="La Ragione R."/>
            <person name="Hildebrand F."/>
            <person name="Pallen M.J."/>
        </authorList>
    </citation>
    <scope>NUCLEOTIDE SEQUENCE</scope>
    <source>
        <strain evidence="3">ChiSxjej1B13-11762</strain>
    </source>
</reference>
<evidence type="ECO:0000256" key="1">
    <source>
        <dbReference type="SAM" id="MobiDB-lite"/>
    </source>
</evidence>
<proteinExistence type="predicted"/>
<feature type="compositionally biased region" description="Basic and acidic residues" evidence="1">
    <location>
        <begin position="57"/>
        <end position="69"/>
    </location>
</feature>
<dbReference type="Proteomes" id="UP000824263">
    <property type="component" value="Unassembled WGS sequence"/>
</dbReference>
<keyword evidence="2" id="KW-1133">Transmembrane helix</keyword>
<gene>
    <name evidence="3" type="ORF">H9873_07585</name>
</gene>